<accession>W9CGH4</accession>
<dbReference type="STRING" id="1432307.W9CGH4"/>
<organism evidence="9 10">
    <name type="scientific">Sclerotinia borealis (strain F-4128)</name>
    <dbReference type="NCBI Taxonomy" id="1432307"/>
    <lineage>
        <taxon>Eukaryota</taxon>
        <taxon>Fungi</taxon>
        <taxon>Dikarya</taxon>
        <taxon>Ascomycota</taxon>
        <taxon>Pezizomycotina</taxon>
        <taxon>Leotiomycetes</taxon>
        <taxon>Helotiales</taxon>
        <taxon>Sclerotiniaceae</taxon>
        <taxon>Sclerotinia</taxon>
    </lineage>
</organism>
<gene>
    <name evidence="9" type="ORF">SBOR_5965</name>
</gene>
<dbReference type="Proteomes" id="UP000019487">
    <property type="component" value="Unassembled WGS sequence"/>
</dbReference>
<feature type="compositionally biased region" description="Polar residues" evidence="7">
    <location>
        <begin position="359"/>
        <end position="368"/>
    </location>
</feature>
<dbReference type="AlphaFoldDB" id="W9CGH4"/>
<feature type="transmembrane region" description="Helical" evidence="8">
    <location>
        <begin position="315"/>
        <end position="334"/>
    </location>
</feature>
<feature type="compositionally biased region" description="Polar residues" evidence="7">
    <location>
        <begin position="18"/>
        <end position="41"/>
    </location>
</feature>
<feature type="transmembrane region" description="Helical" evidence="8">
    <location>
        <begin position="258"/>
        <end position="275"/>
    </location>
</feature>
<feature type="region of interest" description="Disordered" evidence="7">
    <location>
        <begin position="1"/>
        <end position="41"/>
    </location>
</feature>
<feature type="compositionally biased region" description="Polar residues" evidence="7">
    <location>
        <begin position="69"/>
        <end position="79"/>
    </location>
</feature>
<dbReference type="PANTHER" id="PTHR15301">
    <property type="entry name" value="INSULIN-INDUCED GENE 1"/>
    <property type="match status" value="1"/>
</dbReference>
<evidence type="ECO:0000256" key="6">
    <source>
        <dbReference type="ARBA" id="ARBA00023136"/>
    </source>
</evidence>
<feature type="region of interest" description="Disordered" evidence="7">
    <location>
        <begin position="57"/>
        <end position="83"/>
    </location>
</feature>
<comment type="subcellular location">
    <subcellularLocation>
        <location evidence="1">Endoplasmic reticulum membrane</location>
        <topology evidence="1">Multi-pass membrane protein</topology>
    </subcellularLocation>
</comment>
<dbReference type="GO" id="GO:0016126">
    <property type="term" value="P:sterol biosynthetic process"/>
    <property type="evidence" value="ECO:0007669"/>
    <property type="project" value="TreeGrafter"/>
</dbReference>
<keyword evidence="6 8" id="KW-0472">Membrane</keyword>
<name>W9CGH4_SCLBF</name>
<evidence type="ECO:0000256" key="1">
    <source>
        <dbReference type="ARBA" id="ARBA00004477"/>
    </source>
</evidence>
<dbReference type="OrthoDB" id="205546at2759"/>
<dbReference type="Pfam" id="PF07281">
    <property type="entry name" value="INSIG"/>
    <property type="match status" value="1"/>
</dbReference>
<keyword evidence="5 8" id="KW-1133">Transmembrane helix</keyword>
<dbReference type="InterPro" id="IPR025929">
    <property type="entry name" value="INSIG_fam"/>
</dbReference>
<evidence type="ECO:0000256" key="4">
    <source>
        <dbReference type="ARBA" id="ARBA00022824"/>
    </source>
</evidence>
<evidence type="ECO:0000256" key="3">
    <source>
        <dbReference type="ARBA" id="ARBA00022692"/>
    </source>
</evidence>
<evidence type="ECO:0008006" key="11">
    <source>
        <dbReference type="Google" id="ProtNLM"/>
    </source>
</evidence>
<dbReference type="EMBL" id="AYSA01000299">
    <property type="protein sequence ID" value="ESZ93660.1"/>
    <property type="molecule type" value="Genomic_DNA"/>
</dbReference>
<feature type="transmembrane region" description="Helical" evidence="8">
    <location>
        <begin position="110"/>
        <end position="131"/>
    </location>
</feature>
<dbReference type="PANTHER" id="PTHR15301:SF3">
    <property type="entry name" value="PROTEIN NSG1-RELATED"/>
    <property type="match status" value="1"/>
</dbReference>
<dbReference type="GO" id="GO:0005789">
    <property type="term" value="C:endoplasmic reticulum membrane"/>
    <property type="evidence" value="ECO:0007669"/>
    <property type="project" value="UniProtKB-SubCell"/>
</dbReference>
<keyword evidence="3 8" id="KW-0812">Transmembrane</keyword>
<comment type="caution">
    <text evidence="9">The sequence shown here is derived from an EMBL/GenBank/DDBJ whole genome shotgun (WGS) entry which is preliminary data.</text>
</comment>
<protein>
    <recommendedName>
        <fullName evidence="11">INSIG domain-containing protein</fullName>
    </recommendedName>
</protein>
<sequence>MATPPIYRPKPLRPFETHSLTLQPPSPTLAPSSETLETPSRTHSILNLTSSTLGGIYSATGHDDYEPETPSTPWGTGAQSHELERSPPVYRRQSFVMAPAVKSATITSRIFRSILLFGLGLLYGLLVRHLHDDRHLAPLQVESIIKPSHDWRYLVFWGIAGVGLGSLLPLVDKLWEEKMRSPFGNYIGASSEEAIDASDSQGILGGDWILAVRSVGAFVGIAFAIRKLPWASDMQASLTLALVNPVLWYLIDRSKPGLAFSAAVGATGSALLLASNSDLLPSPAASIKNSTVSHQSVDYSESGSEDLATRGNLEAGIWIASVLFCSCVCFGNIGRRLALNGDTRRTSSVGEQQRKKSMASVQAARQSR</sequence>
<keyword evidence="10" id="KW-1185">Reference proteome</keyword>
<reference evidence="9 10" key="1">
    <citation type="journal article" date="2014" name="Genome Announc.">
        <title>Draft genome sequence of Sclerotinia borealis, a psychrophilic plant pathogenic fungus.</title>
        <authorList>
            <person name="Mardanov A.V."/>
            <person name="Beletsky A.V."/>
            <person name="Kadnikov V.V."/>
            <person name="Ignatov A.N."/>
            <person name="Ravin N.V."/>
        </authorList>
    </citation>
    <scope>NUCLEOTIDE SEQUENCE [LARGE SCALE GENOMIC DNA]</scope>
    <source>
        <strain evidence="10">F-4157</strain>
    </source>
</reference>
<feature type="region of interest" description="Disordered" evidence="7">
    <location>
        <begin position="343"/>
        <end position="368"/>
    </location>
</feature>
<comment type="similarity">
    <text evidence="2">Belongs to the INSIG family.</text>
</comment>
<evidence type="ECO:0000256" key="2">
    <source>
        <dbReference type="ARBA" id="ARBA00007475"/>
    </source>
</evidence>
<evidence type="ECO:0000313" key="9">
    <source>
        <dbReference type="EMBL" id="ESZ93660.1"/>
    </source>
</evidence>
<proteinExistence type="inferred from homology"/>
<evidence type="ECO:0000256" key="5">
    <source>
        <dbReference type="ARBA" id="ARBA00022989"/>
    </source>
</evidence>
<evidence type="ECO:0000313" key="10">
    <source>
        <dbReference type="Proteomes" id="UP000019487"/>
    </source>
</evidence>
<evidence type="ECO:0000256" key="7">
    <source>
        <dbReference type="SAM" id="MobiDB-lite"/>
    </source>
</evidence>
<keyword evidence="4" id="KW-0256">Endoplasmic reticulum</keyword>
<dbReference type="HOGENOM" id="CLU_039316_1_0_1"/>
<feature type="transmembrane region" description="Helical" evidence="8">
    <location>
        <begin position="151"/>
        <end position="171"/>
    </location>
</feature>
<evidence type="ECO:0000256" key="8">
    <source>
        <dbReference type="SAM" id="Phobius"/>
    </source>
</evidence>